<dbReference type="Pfam" id="PF13086">
    <property type="entry name" value="AAA_11"/>
    <property type="match status" value="1"/>
</dbReference>
<dbReference type="InterPro" id="IPR045055">
    <property type="entry name" value="DNA2/NAM7-like"/>
</dbReference>
<dbReference type="Gene3D" id="3.40.50.300">
    <property type="entry name" value="P-loop containing nucleotide triphosphate hydrolases"/>
    <property type="match status" value="3"/>
</dbReference>
<reference evidence="5" key="1">
    <citation type="journal article" date="2014" name="Genome Announc.">
        <title>Draft Genome Sequences of Three Alkaliphilic Bacillus Strains, Bacillus wakoensis JCM 9140T, Bacillus akibai JCM 9157T, and Bacillus hemicellulosilyticus JCM 9152T.</title>
        <authorList>
            <person name="Yuki M."/>
            <person name="Oshima K."/>
            <person name="Suda W."/>
            <person name="Oshida Y."/>
            <person name="Kitamura K."/>
            <person name="Iida T."/>
            <person name="Hattori M."/>
            <person name="Ohkuma M."/>
        </authorList>
    </citation>
    <scope>NUCLEOTIDE SEQUENCE [LARGE SCALE GENOMIC DNA]</scope>
    <source>
        <strain evidence="5">JCM 9152</strain>
    </source>
</reference>
<dbReference type="SUPFAM" id="SSF52540">
    <property type="entry name" value="P-loop containing nucleoside triphosphate hydrolases"/>
    <property type="match status" value="1"/>
</dbReference>
<evidence type="ECO:0000259" key="3">
    <source>
        <dbReference type="Pfam" id="PF13086"/>
    </source>
</evidence>
<keyword evidence="5" id="KW-0378">Hydrolase</keyword>
<dbReference type="InterPro" id="IPR047187">
    <property type="entry name" value="SF1_C_Upf1"/>
</dbReference>
<evidence type="ECO:0000313" key="6">
    <source>
        <dbReference type="Proteomes" id="UP000018895"/>
    </source>
</evidence>
<keyword evidence="5" id="KW-0347">Helicase</keyword>
<evidence type="ECO:0000313" key="5">
    <source>
        <dbReference type="EMBL" id="GAE32783.1"/>
    </source>
</evidence>
<dbReference type="EMBL" id="BAUU01000051">
    <property type="protein sequence ID" value="GAE32783.1"/>
    <property type="molecule type" value="Genomic_DNA"/>
</dbReference>
<evidence type="ECO:0000256" key="1">
    <source>
        <dbReference type="SAM" id="Coils"/>
    </source>
</evidence>
<keyword evidence="5" id="KW-0067">ATP-binding</keyword>
<dbReference type="InterPro" id="IPR027417">
    <property type="entry name" value="P-loop_NTPase"/>
</dbReference>
<dbReference type="PANTHER" id="PTHR10887">
    <property type="entry name" value="DNA2/NAM7 HELICASE FAMILY"/>
    <property type="match status" value="1"/>
</dbReference>
<keyword evidence="5" id="KW-0547">Nucleotide-binding</keyword>
<proteinExistence type="predicted"/>
<evidence type="ECO:0000259" key="2">
    <source>
        <dbReference type="Pfam" id="PF10881"/>
    </source>
</evidence>
<dbReference type="Proteomes" id="UP000018895">
    <property type="component" value="Unassembled WGS sequence"/>
</dbReference>
<dbReference type="STRING" id="1236971.JCM9152_4350"/>
<dbReference type="Pfam" id="PF10881">
    <property type="entry name" value="DUF2726"/>
    <property type="match status" value="1"/>
</dbReference>
<sequence>MNIQENLILVKNQDQTEKIKYCKRSNGKWRVTYDSGKAYDYNDQNVVWYRNAKSIEPDTKIVYVDNQPISGIFQILDFGEYTRLIFNNGFQKIYTSSVLRIEETSLNADAATCFDYLKELAEHVSVDDDGKGSFLGKQYSGISAISPHSVLAAYLEGRSLEGDKNEPQVIFPFGFNLSQKSATETAMIEPLCVIEGPPGTGKTQTILNIIANAIMNGKTVAIVSNNNSATANVLEKLEKYEVGFIAAYLGSKKNRERFFEEQKTEYPEMSDWKLTPDDFQSIKRSLGASQLKLNEMLAHKNKQARLKQELSTLKTEMEYFNQYYSDSRLEHLHKNALSRLNSGKILNFLLQYERLIEQGPIPFMRKVYNVFAFGIYHFKFYRYSPETIISDLQKMYYDAKKNELQRNIDDLEKKLDHFNFDVAMNDYSDDSMKLFKAKLADTYGNKDKRTSFSKDVLWKNFDQFINDYQVILSTTHSLRNCAAKNYLFDYVLIDEASQVDVVTGALSLSCARRAVIVGDLKQLPNVVSGEAAEIANRIFSKYNLNPAYNYVDKSLLSSVQTLYKDIPKTLLKEHYRCHPKIIEFCNQKFYNNELIVLKDSEDHDKPMILYKTSKGNHARGNFNQRQIDIIFDEIIPQQNSDNQNRSLGVISPYRQQANELQKVGSQNIEADTVHKYQGRERDVIILSTVSNEIKKNDFVDNPNLINVAVSRAVDQLIVVVAEGSENWKGTNIGDLVKFIQYNNFEVIESKVYSVFDLLYSSYSDKLLEVMKTNKKVSQYDSENLMNIVIKKVLSREEFQNLRYVLHQPLRMLIKDTEHLTDAERKYAMNVLTHTDFVIFNKLDKMPILVVEVDGHAYHADKPVQLKRDKMKDEILAKHGIPIIRMKTTGSNEESKLYDKLVELV</sequence>
<dbReference type="InterPro" id="IPR041679">
    <property type="entry name" value="DNA2/NAM7-like_C"/>
</dbReference>
<dbReference type="AlphaFoldDB" id="W4QMA7"/>
<feature type="domain" description="DUF2726" evidence="2">
    <location>
        <begin position="832"/>
        <end position="900"/>
    </location>
</feature>
<feature type="coiled-coil region" evidence="1">
    <location>
        <begin position="394"/>
        <end position="421"/>
    </location>
</feature>
<feature type="domain" description="DNA2/NAM7 helicase-like C-terminal" evidence="4">
    <location>
        <begin position="552"/>
        <end position="719"/>
    </location>
</feature>
<dbReference type="GO" id="GO:0004386">
    <property type="term" value="F:helicase activity"/>
    <property type="evidence" value="ECO:0007669"/>
    <property type="project" value="UniProtKB-KW"/>
</dbReference>
<name>W4QMA7_9BACI</name>
<dbReference type="CDD" id="cd18808">
    <property type="entry name" value="SF1_C_Upf1"/>
    <property type="match status" value="1"/>
</dbReference>
<dbReference type="InterPro" id="IPR041677">
    <property type="entry name" value="DNA2/NAM7_AAA_11"/>
</dbReference>
<dbReference type="Gene3D" id="3.40.960.10">
    <property type="entry name" value="VSR Endonuclease"/>
    <property type="match status" value="1"/>
</dbReference>
<protein>
    <submittedName>
        <fullName evidence="5">DNA helicase</fullName>
    </submittedName>
</protein>
<keyword evidence="6" id="KW-1185">Reference proteome</keyword>
<dbReference type="RefSeq" id="WP_035347318.1">
    <property type="nucleotide sequence ID" value="NZ_BAUU01000051.1"/>
</dbReference>
<comment type="caution">
    <text evidence="5">The sequence shown here is derived from an EMBL/GenBank/DDBJ whole genome shotgun (WGS) entry which is preliminary data.</text>
</comment>
<dbReference type="PANTHER" id="PTHR10887:SF495">
    <property type="entry name" value="HELICASE SENATAXIN ISOFORM X1-RELATED"/>
    <property type="match status" value="1"/>
</dbReference>
<feature type="domain" description="DNA2/NAM7 helicase helicase" evidence="3">
    <location>
        <begin position="175"/>
        <end position="527"/>
    </location>
</feature>
<organism evidence="5 6">
    <name type="scientific">Halalkalibacter hemicellulosilyticusJCM 9152</name>
    <dbReference type="NCBI Taxonomy" id="1236971"/>
    <lineage>
        <taxon>Bacteria</taxon>
        <taxon>Bacillati</taxon>
        <taxon>Bacillota</taxon>
        <taxon>Bacilli</taxon>
        <taxon>Bacillales</taxon>
        <taxon>Bacillaceae</taxon>
        <taxon>Halalkalibacter</taxon>
    </lineage>
</organism>
<keyword evidence="1" id="KW-0175">Coiled coil</keyword>
<dbReference type="Pfam" id="PF13087">
    <property type="entry name" value="AAA_12"/>
    <property type="match status" value="1"/>
</dbReference>
<dbReference type="OrthoDB" id="9757917at2"/>
<gene>
    <name evidence="5" type="ORF">JCM9152_4350</name>
</gene>
<dbReference type="CDD" id="cd17934">
    <property type="entry name" value="DEXXQc_Upf1-like"/>
    <property type="match status" value="1"/>
</dbReference>
<evidence type="ECO:0000259" key="4">
    <source>
        <dbReference type="Pfam" id="PF13087"/>
    </source>
</evidence>
<accession>W4QMA7</accession>
<dbReference type="InterPro" id="IPR024402">
    <property type="entry name" value="DUF2726"/>
</dbReference>